<evidence type="ECO:0000256" key="2">
    <source>
        <dbReference type="ARBA" id="ARBA00022692"/>
    </source>
</evidence>
<organism evidence="6 7">
    <name type="scientific">Peptococcus simiae</name>
    <dbReference type="NCBI Taxonomy" id="1643805"/>
    <lineage>
        <taxon>Bacteria</taxon>
        <taxon>Bacillati</taxon>
        <taxon>Bacillota</taxon>
        <taxon>Clostridia</taxon>
        <taxon>Eubacteriales</taxon>
        <taxon>Peptococcaceae</taxon>
        <taxon>Peptococcus</taxon>
    </lineage>
</organism>
<evidence type="ECO:0000313" key="6">
    <source>
        <dbReference type="EMBL" id="MFM9413441.1"/>
    </source>
</evidence>
<evidence type="ECO:0000256" key="4">
    <source>
        <dbReference type="ARBA" id="ARBA00023136"/>
    </source>
</evidence>
<dbReference type="PANTHER" id="PTHR35529">
    <property type="entry name" value="MANGANESE EFFLUX PUMP MNTP-RELATED"/>
    <property type="match status" value="1"/>
</dbReference>
<feature type="transmembrane region" description="Helical" evidence="5">
    <location>
        <begin position="6"/>
        <end position="29"/>
    </location>
</feature>
<name>A0ABW9GZV9_9FIRM</name>
<gene>
    <name evidence="6" type="ORF">ACKQTC_03570</name>
</gene>
<sequence>MGIFEVILIGAGLSMDACAVALCNILGLAGGDQRRLWLMPVFFGAFQALMPTLGYGPGIGLAHIIGSYGSYVVAAVLALIGLNMLREARKGEAACNLQTLSLWVLTSQAVATAIDAFFVGVSFGAAGTPLVYVLVIGATTAVLVALTVLLARPLGRFLGNKAEWVGGILLLLVAASQLF</sequence>
<evidence type="ECO:0000256" key="5">
    <source>
        <dbReference type="SAM" id="Phobius"/>
    </source>
</evidence>
<keyword evidence="3 5" id="KW-1133">Transmembrane helix</keyword>
<dbReference type="Proteomes" id="UP001631949">
    <property type="component" value="Unassembled WGS sequence"/>
</dbReference>
<evidence type="ECO:0000256" key="1">
    <source>
        <dbReference type="ARBA" id="ARBA00022475"/>
    </source>
</evidence>
<protein>
    <submittedName>
        <fullName evidence="6">Manganese efflux pump MntP family protein</fullName>
    </submittedName>
</protein>
<dbReference type="InterPro" id="IPR003810">
    <property type="entry name" value="Mntp/YtaF"/>
</dbReference>
<dbReference type="PANTHER" id="PTHR35529:SF1">
    <property type="entry name" value="MANGANESE EFFLUX PUMP MNTP-RELATED"/>
    <property type="match status" value="1"/>
</dbReference>
<dbReference type="RefSeq" id="WP_408977057.1">
    <property type="nucleotide sequence ID" value="NZ_JBJUVG010000003.1"/>
</dbReference>
<evidence type="ECO:0000256" key="3">
    <source>
        <dbReference type="ARBA" id="ARBA00022989"/>
    </source>
</evidence>
<accession>A0ABW9GZV9</accession>
<keyword evidence="4 5" id="KW-0472">Membrane</keyword>
<feature type="transmembrane region" description="Helical" evidence="5">
    <location>
        <begin position="61"/>
        <end position="82"/>
    </location>
</feature>
<keyword evidence="7" id="KW-1185">Reference proteome</keyword>
<keyword evidence="1" id="KW-1003">Cell membrane</keyword>
<proteinExistence type="predicted"/>
<comment type="caution">
    <text evidence="6">The sequence shown here is derived from an EMBL/GenBank/DDBJ whole genome shotgun (WGS) entry which is preliminary data.</text>
</comment>
<feature type="transmembrane region" description="Helical" evidence="5">
    <location>
        <begin position="102"/>
        <end position="124"/>
    </location>
</feature>
<dbReference type="Pfam" id="PF02659">
    <property type="entry name" value="Mntp"/>
    <property type="match status" value="1"/>
</dbReference>
<evidence type="ECO:0000313" key="7">
    <source>
        <dbReference type="Proteomes" id="UP001631949"/>
    </source>
</evidence>
<dbReference type="EMBL" id="JBJUVG010000003">
    <property type="protein sequence ID" value="MFM9413441.1"/>
    <property type="molecule type" value="Genomic_DNA"/>
</dbReference>
<feature type="transmembrane region" description="Helical" evidence="5">
    <location>
        <begin position="130"/>
        <end position="150"/>
    </location>
</feature>
<reference evidence="6 7" key="1">
    <citation type="journal article" date="2016" name="Int. J. Syst. Evol. Microbiol.">
        <title>Peptococcus simiae sp. nov., isolated from rhesus macaque faeces and emended description of the genus Peptococcus.</title>
        <authorList>
            <person name="Shkoporov A.N."/>
            <person name="Efimov B.A."/>
            <person name="Kondova I."/>
            <person name="Ouwerling B."/>
            <person name="Chaplin A.V."/>
            <person name="Shcherbakova V.A."/>
            <person name="Langermans J.A.M."/>
        </authorList>
    </citation>
    <scope>NUCLEOTIDE SEQUENCE [LARGE SCALE GENOMIC DNA]</scope>
    <source>
        <strain evidence="6 7">M108</strain>
    </source>
</reference>
<keyword evidence="2 5" id="KW-0812">Transmembrane</keyword>